<evidence type="ECO:0000256" key="2">
    <source>
        <dbReference type="ARBA" id="ARBA00042165"/>
    </source>
</evidence>
<comment type="function">
    <text evidence="3">Serine peptidase whose precise substrate specificity remains unclear. Does not cleave peptides after a arginine or lysine residue. Regulates trans-Golgi network morphology and sorting by regulating the membrane binding of the AP-1 complex. May play a role in the regulation of synaptic vesicle exocytosis.</text>
</comment>
<feature type="transmembrane region" description="Helical" evidence="4">
    <location>
        <begin position="203"/>
        <end position="219"/>
    </location>
</feature>
<dbReference type="Proteomes" id="UP000287651">
    <property type="component" value="Unassembled WGS sequence"/>
</dbReference>
<evidence type="ECO:0000259" key="5">
    <source>
        <dbReference type="Pfam" id="PF00326"/>
    </source>
</evidence>
<feature type="transmembrane region" description="Helical" evidence="4">
    <location>
        <begin position="225"/>
        <end position="244"/>
    </location>
</feature>
<accession>A0A426ZK07</accession>
<evidence type="ECO:0000256" key="3">
    <source>
        <dbReference type="ARBA" id="ARBA00045448"/>
    </source>
</evidence>
<name>A0A426ZK07_ENSVE</name>
<dbReference type="SUPFAM" id="SSF53474">
    <property type="entry name" value="alpha/beta-Hydrolases"/>
    <property type="match status" value="1"/>
</dbReference>
<keyword evidence="4" id="KW-1133">Transmembrane helix</keyword>
<dbReference type="InterPro" id="IPR051543">
    <property type="entry name" value="Serine_Peptidase_S9A"/>
</dbReference>
<organism evidence="6 7">
    <name type="scientific">Ensete ventricosum</name>
    <name type="common">Abyssinian banana</name>
    <name type="synonym">Musa ensete</name>
    <dbReference type="NCBI Taxonomy" id="4639"/>
    <lineage>
        <taxon>Eukaryota</taxon>
        <taxon>Viridiplantae</taxon>
        <taxon>Streptophyta</taxon>
        <taxon>Embryophyta</taxon>
        <taxon>Tracheophyta</taxon>
        <taxon>Spermatophyta</taxon>
        <taxon>Magnoliopsida</taxon>
        <taxon>Liliopsida</taxon>
        <taxon>Zingiberales</taxon>
        <taxon>Musaceae</taxon>
        <taxon>Ensete</taxon>
    </lineage>
</organism>
<dbReference type="Pfam" id="PF00326">
    <property type="entry name" value="Peptidase_S9"/>
    <property type="match status" value="1"/>
</dbReference>
<dbReference type="AlphaFoldDB" id="A0A426ZK07"/>
<dbReference type="GO" id="GO:0008236">
    <property type="term" value="F:serine-type peptidase activity"/>
    <property type="evidence" value="ECO:0007669"/>
    <property type="project" value="InterPro"/>
</dbReference>
<comment type="caution">
    <text evidence="6">The sequence shown here is derived from an EMBL/GenBank/DDBJ whole genome shotgun (WGS) entry which is preliminary data.</text>
</comment>
<evidence type="ECO:0000256" key="1">
    <source>
        <dbReference type="ARBA" id="ARBA00039290"/>
    </source>
</evidence>
<dbReference type="InterPro" id="IPR001375">
    <property type="entry name" value="Peptidase_S9_cat"/>
</dbReference>
<dbReference type="GO" id="GO:0009507">
    <property type="term" value="C:chloroplast"/>
    <property type="evidence" value="ECO:0007669"/>
    <property type="project" value="TreeGrafter"/>
</dbReference>
<keyword evidence="4" id="KW-0472">Membrane</keyword>
<dbReference type="PANTHER" id="PTHR11757">
    <property type="entry name" value="PROTEASE FAMILY S9A OLIGOPEPTIDASE"/>
    <property type="match status" value="1"/>
</dbReference>
<evidence type="ECO:0000256" key="4">
    <source>
        <dbReference type="SAM" id="Phobius"/>
    </source>
</evidence>
<feature type="domain" description="Peptidase S9 prolyl oligopeptidase catalytic" evidence="5">
    <location>
        <begin position="158"/>
        <end position="244"/>
    </location>
</feature>
<sequence length="341" mass="38293">MQMPDIIVDYDMGKREFTILHQEEVVGLTEKGESDSYGVAFPFNFTITKLKKDESLEDGQQQSWADLSEAFSCERIEVVSHDGFMVPLTIVRSQKAKHTNQSPGLLHGYGAYGEVLDKSWCSDHISLLSRGWVLAYADVRYDLLYYWQLRTIILRCIRSYRGGGGEGSLHQSGTRACKMNSIYDFTACGMYLVNEGFVHKNKLAAIGCSAGGLLVGAAINIYHSLFSAVILKVILIFVLVYDLIHFSTYASFMKLCHRDVLCQVHALFFRVGVWEAAKWVARVRDKTCPTCSQSVILKTNMSGGHFGEGGRYLHCEDVAFEYAFLIKAMGMPDDEKQSHVL</sequence>
<dbReference type="InterPro" id="IPR029058">
    <property type="entry name" value="AB_hydrolase_fold"/>
</dbReference>
<protein>
    <recommendedName>
        <fullName evidence="1">Prolyl endopeptidase-like</fullName>
    </recommendedName>
    <alternativeName>
        <fullName evidence="2">Prolylendopeptidase-like</fullName>
    </alternativeName>
</protein>
<keyword evidence="4" id="KW-0812">Transmembrane</keyword>
<dbReference type="EMBL" id="AMZH03006239">
    <property type="protein sequence ID" value="RRT64322.1"/>
    <property type="molecule type" value="Genomic_DNA"/>
</dbReference>
<dbReference type="PANTHER" id="PTHR11757:SF12">
    <property type="entry name" value="PROLYL ENDOPEPTIDASE"/>
    <property type="match status" value="1"/>
</dbReference>
<evidence type="ECO:0000313" key="7">
    <source>
        <dbReference type="Proteomes" id="UP000287651"/>
    </source>
</evidence>
<proteinExistence type="predicted"/>
<evidence type="ECO:0000313" key="6">
    <source>
        <dbReference type="EMBL" id="RRT64322.1"/>
    </source>
</evidence>
<dbReference type="Gene3D" id="3.40.50.1820">
    <property type="entry name" value="alpha/beta hydrolase"/>
    <property type="match status" value="3"/>
</dbReference>
<reference evidence="6 7" key="1">
    <citation type="journal article" date="2014" name="Agronomy (Basel)">
        <title>A Draft Genome Sequence for Ensete ventricosum, the Drought-Tolerant Tree Against Hunger.</title>
        <authorList>
            <person name="Harrison J."/>
            <person name="Moore K.A."/>
            <person name="Paszkiewicz K."/>
            <person name="Jones T."/>
            <person name="Grant M."/>
            <person name="Ambacheew D."/>
            <person name="Muzemil S."/>
            <person name="Studholme D.J."/>
        </authorList>
    </citation>
    <scope>NUCLEOTIDE SEQUENCE [LARGE SCALE GENOMIC DNA]</scope>
</reference>
<dbReference type="GO" id="GO:0006508">
    <property type="term" value="P:proteolysis"/>
    <property type="evidence" value="ECO:0007669"/>
    <property type="project" value="InterPro"/>
</dbReference>
<gene>
    <name evidence="6" type="ORF">B296_00022849</name>
</gene>